<organism evidence="4 5">
    <name type="scientific">Paenibacillus contaminans</name>
    <dbReference type="NCBI Taxonomy" id="450362"/>
    <lineage>
        <taxon>Bacteria</taxon>
        <taxon>Bacillati</taxon>
        <taxon>Bacillota</taxon>
        <taxon>Bacilli</taxon>
        <taxon>Bacillales</taxon>
        <taxon>Paenibacillaceae</taxon>
        <taxon>Paenibacillus</taxon>
    </lineage>
</organism>
<evidence type="ECO:0000256" key="2">
    <source>
        <dbReference type="ARBA" id="ARBA00022448"/>
    </source>
</evidence>
<keyword evidence="2" id="KW-0813">Transport</keyword>
<sequence length="442" mass="48923">MKKKSIMTLLAMTLVSTTVLAACGGKDVSKGETTGGNDSAKAGKQTEIHILTRFAGSDPKSKAFQDLLKKFMEKNPDVKVVDESLNDENAFNNKFKTGVATGNMPEIWMNYGGEAFKDYAKNVALDIEPYLKEDKAWSDAFLPLFDTWKYSDLQGIYGVPNEFYSVAIYYNKELFEKAGAKPPTTIEEVPALVDKFKPLGAVPMAMGEKENFRGGHLMNYLSMKKFGFQKTQDLVSRKAKWNDPDMVGLLQIMKDWQDKGVFGQNIVTLDNNATTAMFFSGKSAMLFEGVWAVSSMAASPIADKIGVIPFPYFQDKPEFKDTWFGGAGGYSIAKSAEAGKRDAAVKLVKYLTSVEAFQYYFEATKGGVYPVKMDMGTSKVDPVTTEYIKAQNSAKEFKAEIESYDPLAQLTDKTRNEIQGMFAGNKPQKTADAIQSFVDSNK</sequence>
<comment type="caution">
    <text evidence="4">The sequence shown here is derived from an EMBL/GenBank/DDBJ whole genome shotgun (WGS) entry which is preliminary data.</text>
</comment>
<dbReference type="InterPro" id="IPR050490">
    <property type="entry name" value="Bact_solute-bd_prot1"/>
</dbReference>
<accession>A0A329MMK4</accession>
<evidence type="ECO:0000256" key="1">
    <source>
        <dbReference type="ARBA" id="ARBA00008520"/>
    </source>
</evidence>
<dbReference type="RefSeq" id="WP_113032956.1">
    <property type="nucleotide sequence ID" value="NZ_QMFB01000013.1"/>
</dbReference>
<dbReference type="Pfam" id="PF01547">
    <property type="entry name" value="SBP_bac_1"/>
    <property type="match status" value="1"/>
</dbReference>
<protein>
    <submittedName>
        <fullName evidence="4">ABC transporter substrate-binding protein</fullName>
    </submittedName>
</protein>
<dbReference type="OrthoDB" id="9798191at2"/>
<keyword evidence="3" id="KW-0732">Signal</keyword>
<dbReference type="InterPro" id="IPR006059">
    <property type="entry name" value="SBP"/>
</dbReference>
<proteinExistence type="inferred from homology"/>
<gene>
    <name evidence="4" type="ORF">DQG23_21600</name>
</gene>
<dbReference type="PROSITE" id="PS51257">
    <property type="entry name" value="PROKAR_LIPOPROTEIN"/>
    <property type="match status" value="1"/>
</dbReference>
<evidence type="ECO:0000256" key="3">
    <source>
        <dbReference type="SAM" id="SignalP"/>
    </source>
</evidence>
<dbReference type="Gene3D" id="3.40.190.10">
    <property type="entry name" value="Periplasmic binding protein-like II"/>
    <property type="match status" value="2"/>
</dbReference>
<reference evidence="4 5" key="1">
    <citation type="journal article" date="2009" name="Int. J. Syst. Evol. Microbiol.">
        <title>Paenibacillus contaminans sp. nov., isolated from a contaminated laboratory plate.</title>
        <authorList>
            <person name="Chou J.H."/>
            <person name="Lee J.H."/>
            <person name="Lin M.C."/>
            <person name="Chang P.S."/>
            <person name="Arun A.B."/>
            <person name="Young C.C."/>
            <person name="Chen W.M."/>
        </authorList>
    </citation>
    <scope>NUCLEOTIDE SEQUENCE [LARGE SCALE GENOMIC DNA]</scope>
    <source>
        <strain evidence="4 5">CKOBP-6</strain>
    </source>
</reference>
<feature type="chain" id="PRO_5016334409" evidence="3">
    <location>
        <begin position="22"/>
        <end position="442"/>
    </location>
</feature>
<comment type="similarity">
    <text evidence="1">Belongs to the bacterial solute-binding protein 1 family.</text>
</comment>
<evidence type="ECO:0000313" key="4">
    <source>
        <dbReference type="EMBL" id="RAV19137.1"/>
    </source>
</evidence>
<dbReference type="Proteomes" id="UP000250369">
    <property type="component" value="Unassembled WGS sequence"/>
</dbReference>
<dbReference type="AlphaFoldDB" id="A0A329MMK4"/>
<evidence type="ECO:0000313" key="5">
    <source>
        <dbReference type="Proteomes" id="UP000250369"/>
    </source>
</evidence>
<keyword evidence="5" id="KW-1185">Reference proteome</keyword>
<dbReference type="PANTHER" id="PTHR43649:SF29">
    <property type="entry name" value="OSMOPROTECTIVE COMPOUNDS-BINDING PROTEIN GGTB"/>
    <property type="match status" value="1"/>
</dbReference>
<dbReference type="EMBL" id="QMFB01000013">
    <property type="protein sequence ID" value="RAV19137.1"/>
    <property type="molecule type" value="Genomic_DNA"/>
</dbReference>
<feature type="signal peptide" evidence="3">
    <location>
        <begin position="1"/>
        <end position="21"/>
    </location>
</feature>
<dbReference type="PANTHER" id="PTHR43649">
    <property type="entry name" value="ARABINOSE-BINDING PROTEIN-RELATED"/>
    <property type="match status" value="1"/>
</dbReference>
<name>A0A329MMK4_9BACL</name>
<dbReference type="SUPFAM" id="SSF53850">
    <property type="entry name" value="Periplasmic binding protein-like II"/>
    <property type="match status" value="1"/>
</dbReference>